<organism evidence="1 2">
    <name type="scientific">Handroanthus impetiginosus</name>
    <dbReference type="NCBI Taxonomy" id="429701"/>
    <lineage>
        <taxon>Eukaryota</taxon>
        <taxon>Viridiplantae</taxon>
        <taxon>Streptophyta</taxon>
        <taxon>Embryophyta</taxon>
        <taxon>Tracheophyta</taxon>
        <taxon>Spermatophyta</taxon>
        <taxon>Magnoliopsida</taxon>
        <taxon>eudicotyledons</taxon>
        <taxon>Gunneridae</taxon>
        <taxon>Pentapetalae</taxon>
        <taxon>asterids</taxon>
        <taxon>lamiids</taxon>
        <taxon>Lamiales</taxon>
        <taxon>Bignoniaceae</taxon>
        <taxon>Crescentiina</taxon>
        <taxon>Tabebuia alliance</taxon>
        <taxon>Handroanthus</taxon>
    </lineage>
</organism>
<dbReference type="STRING" id="429701.A0A2G9GWV9"/>
<name>A0A2G9GWV9_9LAMI</name>
<gene>
    <name evidence="1" type="ORF">CDL12_17656</name>
</gene>
<dbReference type="AlphaFoldDB" id="A0A2G9GWV9"/>
<evidence type="ECO:0008006" key="3">
    <source>
        <dbReference type="Google" id="ProtNLM"/>
    </source>
</evidence>
<dbReference type="EMBL" id="NKXS01003440">
    <property type="protein sequence ID" value="PIN09758.1"/>
    <property type="molecule type" value="Genomic_DNA"/>
</dbReference>
<dbReference type="InterPro" id="IPR029063">
    <property type="entry name" value="SAM-dependent_MTases_sf"/>
</dbReference>
<dbReference type="OrthoDB" id="6329284at2759"/>
<dbReference type="Proteomes" id="UP000231279">
    <property type="component" value="Unassembled WGS sequence"/>
</dbReference>
<dbReference type="Pfam" id="PF01209">
    <property type="entry name" value="Ubie_methyltran"/>
    <property type="match status" value="1"/>
</dbReference>
<accession>A0A2G9GWV9</accession>
<keyword evidence="2" id="KW-1185">Reference proteome</keyword>
<sequence length="147" mass="16545">MATLQFTLPPITGGRRRPVSRTRTILRPVMCAAERQALFNRIAPVYDNLNDLFSLGRHRVWKRMTVSSSGAKEGDTVLDVCCGSGDLAFHCLRKLESMARLLHLISRSSNYRLLHVASASEQRPATRTLSGLKEMQLIYHSRSGMLF</sequence>
<protein>
    <recommendedName>
        <fullName evidence="3">2-phytyl-1,4-beta-naphthoquinone methyltransferase, chloroplastic</fullName>
    </recommendedName>
</protein>
<reference evidence="2" key="1">
    <citation type="journal article" date="2018" name="Gigascience">
        <title>Genome assembly of the Pink Ipe (Handroanthus impetiginosus, Bignoniaceae), a highly valued, ecologically keystone Neotropical timber forest tree.</title>
        <authorList>
            <person name="Silva-Junior O.B."/>
            <person name="Grattapaglia D."/>
            <person name="Novaes E."/>
            <person name="Collevatti R.G."/>
        </authorList>
    </citation>
    <scope>NUCLEOTIDE SEQUENCE [LARGE SCALE GENOMIC DNA]</scope>
    <source>
        <strain evidence="2">cv. UFG-1</strain>
    </source>
</reference>
<proteinExistence type="predicted"/>
<comment type="caution">
    <text evidence="1">The sequence shown here is derived from an EMBL/GenBank/DDBJ whole genome shotgun (WGS) entry which is preliminary data.</text>
</comment>
<evidence type="ECO:0000313" key="1">
    <source>
        <dbReference type="EMBL" id="PIN09758.1"/>
    </source>
</evidence>
<dbReference type="SUPFAM" id="SSF53335">
    <property type="entry name" value="S-adenosyl-L-methionine-dependent methyltransferases"/>
    <property type="match status" value="1"/>
</dbReference>
<evidence type="ECO:0000313" key="2">
    <source>
        <dbReference type="Proteomes" id="UP000231279"/>
    </source>
</evidence>
<dbReference type="Gene3D" id="3.40.50.150">
    <property type="entry name" value="Vaccinia Virus protein VP39"/>
    <property type="match status" value="1"/>
</dbReference>